<dbReference type="PROSITE" id="PS00687">
    <property type="entry name" value="ALDEHYDE_DEHYDR_GLU"/>
    <property type="match status" value="1"/>
</dbReference>
<evidence type="ECO:0000256" key="3">
    <source>
        <dbReference type="ARBA" id="ARBA00023027"/>
    </source>
</evidence>
<evidence type="ECO:0000256" key="1">
    <source>
        <dbReference type="ARBA" id="ARBA00009986"/>
    </source>
</evidence>
<evidence type="ECO:0000256" key="4">
    <source>
        <dbReference type="PIRNR" id="PIRNR036492"/>
    </source>
</evidence>
<dbReference type="InterPro" id="IPR015590">
    <property type="entry name" value="Aldehyde_DH_dom"/>
</dbReference>
<organism evidence="8 9">
    <name type="scientific">Rhodobacter flavimaris</name>
    <dbReference type="NCBI Taxonomy" id="2907145"/>
    <lineage>
        <taxon>Bacteria</taxon>
        <taxon>Pseudomonadati</taxon>
        <taxon>Pseudomonadota</taxon>
        <taxon>Alphaproteobacteria</taxon>
        <taxon>Rhodobacterales</taxon>
        <taxon>Rhodobacter group</taxon>
        <taxon>Rhodobacter</taxon>
    </lineage>
</organism>
<comment type="similarity">
    <text evidence="1 4 6">Belongs to the aldehyde dehydrogenase family.</text>
</comment>
<dbReference type="EMBL" id="JAJUOS010000008">
    <property type="protein sequence ID" value="MCE5974136.1"/>
    <property type="molecule type" value="Genomic_DNA"/>
</dbReference>
<dbReference type="InterPro" id="IPR016161">
    <property type="entry name" value="Ald_DH/histidinol_DH"/>
</dbReference>
<gene>
    <name evidence="8" type="ORF">LZA78_11630</name>
</gene>
<comment type="caution">
    <text evidence="8">The sequence shown here is derived from an EMBL/GenBank/DDBJ whole genome shotgun (WGS) entry which is preliminary data.</text>
</comment>
<sequence length="473" mass="50995">MRPEDGGGNDRVQDELTEAFASLRAASRRDRIPDAETRKRRLSALKRLVIESRDEIAAAIDADFGGRARAETELMEIVPLLTALRHASRSLRRWMRDERRPVALTFQPSRAWVRHEPLGVIGILSPWNYPLLLALGPLVDALAAGNRALIKPSELSPEFSRLLARLVSAHFQPDEVAVVTGGVEVAQAFAALPFDHLFFTGSTEVGRKVMAAAAPNLTPVTLELGGKSPAIIAPDYPLEKAVRSLLLGKFTNAGQTCIAPDYVLAPAEKAEALAREILASVQRAYPDPQTDAQFTNVITARHRERLVAAIDAARDAGATILQVGGAGQNGKVPPTVVLNAPEGSLLLTEEIFGPVLPIIAYRDLDEALAFINARSRPLALYAFTNDRAARAKILDGAISGGVTLNGTLLHIAQDGLPFGGVGDSGMGAYHGRDGFRRFSHARAVYKPGFLNAFEHMGPPFGRLADLAIRFLGR</sequence>
<reference evidence="8 9" key="1">
    <citation type="submission" date="2021-12" db="EMBL/GenBank/DDBJ databases">
        <title>Sinirhodobacter sp. WL0062 is a bacterium isolated from seawater.</title>
        <authorList>
            <person name="Wang L."/>
            <person name="He W."/>
            <person name="Zhang D.-F."/>
        </authorList>
    </citation>
    <scope>NUCLEOTIDE SEQUENCE [LARGE SCALE GENOMIC DNA]</scope>
    <source>
        <strain evidence="8 9">WL0062</strain>
    </source>
</reference>
<accession>A0ABS8YZF6</accession>
<evidence type="ECO:0000259" key="7">
    <source>
        <dbReference type="Pfam" id="PF00171"/>
    </source>
</evidence>
<dbReference type="Gene3D" id="3.40.309.10">
    <property type="entry name" value="Aldehyde Dehydrogenase, Chain A, domain 2"/>
    <property type="match status" value="1"/>
</dbReference>
<dbReference type="RefSeq" id="WP_233677105.1">
    <property type="nucleotide sequence ID" value="NZ_JAJUOS010000008.1"/>
</dbReference>
<dbReference type="Gene3D" id="3.40.605.10">
    <property type="entry name" value="Aldehyde Dehydrogenase, Chain A, domain 1"/>
    <property type="match status" value="1"/>
</dbReference>
<dbReference type="InterPro" id="IPR016163">
    <property type="entry name" value="Ald_DH_C"/>
</dbReference>
<feature type="active site" evidence="5">
    <location>
        <position position="223"/>
    </location>
</feature>
<keyword evidence="9" id="KW-1185">Reference proteome</keyword>
<evidence type="ECO:0000256" key="2">
    <source>
        <dbReference type="ARBA" id="ARBA00023002"/>
    </source>
</evidence>
<dbReference type="InterPro" id="IPR016160">
    <property type="entry name" value="Ald_DH_CS_CYS"/>
</dbReference>
<name>A0ABS8YZF6_9RHOB</name>
<evidence type="ECO:0000256" key="6">
    <source>
        <dbReference type="RuleBase" id="RU003345"/>
    </source>
</evidence>
<dbReference type="SUPFAM" id="SSF53720">
    <property type="entry name" value="ALDH-like"/>
    <property type="match status" value="1"/>
</dbReference>
<feature type="domain" description="Aldehyde dehydrogenase" evidence="7">
    <location>
        <begin position="14"/>
        <end position="444"/>
    </location>
</feature>
<dbReference type="InterPro" id="IPR012394">
    <property type="entry name" value="Aldehyde_DH_NAD(P)"/>
</dbReference>
<evidence type="ECO:0000256" key="5">
    <source>
        <dbReference type="PROSITE-ProRule" id="PRU10007"/>
    </source>
</evidence>
<dbReference type="CDD" id="cd07133">
    <property type="entry name" value="ALDH_CALDH_CalB"/>
    <property type="match status" value="1"/>
</dbReference>
<dbReference type="PANTHER" id="PTHR43570">
    <property type="entry name" value="ALDEHYDE DEHYDROGENASE"/>
    <property type="match status" value="1"/>
</dbReference>
<proteinExistence type="inferred from homology"/>
<dbReference type="PANTHER" id="PTHR43570:SF20">
    <property type="entry name" value="ALDEHYDE DEHYDROGENASE ALDX-RELATED"/>
    <property type="match status" value="1"/>
</dbReference>
<evidence type="ECO:0000313" key="9">
    <source>
        <dbReference type="Proteomes" id="UP001521181"/>
    </source>
</evidence>
<dbReference type="Pfam" id="PF00171">
    <property type="entry name" value="Aldedh"/>
    <property type="match status" value="1"/>
</dbReference>
<keyword evidence="3" id="KW-0520">NAD</keyword>
<protein>
    <recommendedName>
        <fullName evidence="4">Aldehyde dehydrogenase</fullName>
    </recommendedName>
</protein>
<keyword evidence="2 4" id="KW-0560">Oxidoreductase</keyword>
<dbReference type="InterPro" id="IPR029510">
    <property type="entry name" value="Ald_DH_CS_GLU"/>
</dbReference>
<evidence type="ECO:0000313" key="8">
    <source>
        <dbReference type="EMBL" id="MCE5974136.1"/>
    </source>
</evidence>
<dbReference type="PIRSF" id="PIRSF036492">
    <property type="entry name" value="ALDH"/>
    <property type="match status" value="1"/>
</dbReference>
<dbReference type="Proteomes" id="UP001521181">
    <property type="component" value="Unassembled WGS sequence"/>
</dbReference>
<dbReference type="PROSITE" id="PS00070">
    <property type="entry name" value="ALDEHYDE_DEHYDR_CYS"/>
    <property type="match status" value="1"/>
</dbReference>
<dbReference type="InterPro" id="IPR016162">
    <property type="entry name" value="Ald_DH_N"/>
</dbReference>